<reference evidence="3" key="1">
    <citation type="submission" date="2022-06" db="EMBL/GenBank/DDBJ databases">
        <title>Natrinema sp. a new haloarchaeum isolate from saline soil.</title>
        <authorList>
            <person name="Strakova D."/>
            <person name="Galisteo C."/>
            <person name="Sanchez-Porro C."/>
            <person name="Ventosa A."/>
        </authorList>
    </citation>
    <scope>NUCLEOTIDE SEQUENCE</scope>
    <source>
        <strain evidence="3">S1CR25-10</strain>
    </source>
</reference>
<gene>
    <name evidence="3" type="ORF">NDI89_22350</name>
</gene>
<feature type="domain" description="HTH iclR-type" evidence="2">
    <location>
        <begin position="18"/>
        <end position="51"/>
    </location>
</feature>
<accession>A0A9Q4Q581</accession>
<dbReference type="GO" id="GO:0006355">
    <property type="term" value="P:regulation of DNA-templated transcription"/>
    <property type="evidence" value="ECO:0007669"/>
    <property type="project" value="InterPro"/>
</dbReference>
<keyword evidence="1" id="KW-0175">Coiled coil</keyword>
<dbReference type="RefSeq" id="WP_277524901.1">
    <property type="nucleotide sequence ID" value="NZ_JAMQOT010000014.1"/>
</dbReference>
<dbReference type="GO" id="GO:0003677">
    <property type="term" value="F:DNA binding"/>
    <property type="evidence" value="ECO:0007669"/>
    <property type="project" value="InterPro"/>
</dbReference>
<evidence type="ECO:0000256" key="1">
    <source>
        <dbReference type="SAM" id="Coils"/>
    </source>
</evidence>
<evidence type="ECO:0000313" key="4">
    <source>
        <dbReference type="Proteomes" id="UP001154061"/>
    </source>
</evidence>
<evidence type="ECO:0000313" key="3">
    <source>
        <dbReference type="EMBL" id="MDF9748307.1"/>
    </source>
</evidence>
<comment type="caution">
    <text evidence="3">The sequence shown here is derived from an EMBL/GenBank/DDBJ whole genome shotgun (WGS) entry which is preliminary data.</text>
</comment>
<evidence type="ECO:0000259" key="2">
    <source>
        <dbReference type="Pfam" id="PF09339"/>
    </source>
</evidence>
<dbReference type="InterPro" id="IPR036390">
    <property type="entry name" value="WH_DNA-bd_sf"/>
</dbReference>
<dbReference type="AlphaFoldDB" id="A0A9Q4Q581"/>
<organism evidence="3 4">
    <name type="scientific">Natrinema salsiterrestre</name>
    <dbReference type="NCBI Taxonomy" id="2950540"/>
    <lineage>
        <taxon>Archaea</taxon>
        <taxon>Methanobacteriati</taxon>
        <taxon>Methanobacteriota</taxon>
        <taxon>Stenosarchaea group</taxon>
        <taxon>Halobacteria</taxon>
        <taxon>Halobacteriales</taxon>
        <taxon>Natrialbaceae</taxon>
        <taxon>Natrinema</taxon>
    </lineage>
</organism>
<keyword evidence="4" id="KW-1185">Reference proteome</keyword>
<dbReference type="Proteomes" id="UP001154061">
    <property type="component" value="Unassembled WGS sequence"/>
</dbReference>
<dbReference type="Pfam" id="PF09339">
    <property type="entry name" value="HTH_IclR"/>
    <property type="match status" value="1"/>
</dbReference>
<proteinExistence type="predicted"/>
<dbReference type="InterPro" id="IPR005471">
    <property type="entry name" value="Tscrpt_reg_IclR_N"/>
</dbReference>
<name>A0A9Q4Q581_9EURY</name>
<dbReference type="EMBL" id="JAMQOT010000014">
    <property type="protein sequence ID" value="MDF9748307.1"/>
    <property type="molecule type" value="Genomic_DNA"/>
</dbReference>
<feature type="coiled-coil region" evidence="1">
    <location>
        <begin position="97"/>
        <end position="145"/>
    </location>
</feature>
<dbReference type="SUPFAM" id="SSF46785">
    <property type="entry name" value="Winged helix' DNA-binding domain"/>
    <property type="match status" value="1"/>
</dbReference>
<protein>
    <submittedName>
        <fullName evidence="3">Helix-turn-helix domain-containing protein</fullName>
    </submittedName>
</protein>
<sequence>MNKVYNFGENRVDSLSQKILIALADQDQPLSNAELAREFGVNRGKTHTRLNKHLIPADFVQKEQGDRIGDGPYYSLTTSGTMWVEDKRDELERPTTLDEVSERVLEAQRESESAKNSVQNYRKKLYQVKQENEKIEEKLDEIRSKGAGGVSHEDMVDFVDFRSTQVQRDIDARDSRLDARVDALSEDLETLGENIIHVHKQTQENSEGIDGVAEEMNKARNSFFAVQERVDEVESEIEDIRVDEDSGGSGWWPR</sequence>